<feature type="compositionally biased region" description="Basic residues" evidence="1">
    <location>
        <begin position="584"/>
        <end position="598"/>
    </location>
</feature>
<accession>A0A6J4LZ62</accession>
<organism evidence="2">
    <name type="scientific">uncultured Nocardioidaceae bacterium</name>
    <dbReference type="NCBI Taxonomy" id="253824"/>
    <lineage>
        <taxon>Bacteria</taxon>
        <taxon>Bacillati</taxon>
        <taxon>Actinomycetota</taxon>
        <taxon>Actinomycetes</taxon>
        <taxon>Propionibacteriales</taxon>
        <taxon>Nocardioidaceae</taxon>
        <taxon>environmental samples</taxon>
    </lineage>
</organism>
<feature type="region of interest" description="Disordered" evidence="1">
    <location>
        <begin position="566"/>
        <end position="734"/>
    </location>
</feature>
<reference evidence="2" key="1">
    <citation type="submission" date="2020-02" db="EMBL/GenBank/DDBJ databases">
        <authorList>
            <person name="Meier V. D."/>
        </authorList>
    </citation>
    <scope>NUCLEOTIDE SEQUENCE</scope>
    <source>
        <strain evidence="2">AVDCRST_MAG36</strain>
    </source>
</reference>
<feature type="compositionally biased region" description="Basic residues" evidence="1">
    <location>
        <begin position="227"/>
        <end position="246"/>
    </location>
</feature>
<keyword evidence="2" id="KW-0378">Hydrolase</keyword>
<proteinExistence type="predicted"/>
<feature type="compositionally biased region" description="Basic residues" evidence="1">
    <location>
        <begin position="625"/>
        <end position="655"/>
    </location>
</feature>
<feature type="compositionally biased region" description="Basic residues" evidence="1">
    <location>
        <begin position="258"/>
        <end position="279"/>
    </location>
</feature>
<feature type="region of interest" description="Disordered" evidence="1">
    <location>
        <begin position="414"/>
        <end position="549"/>
    </location>
</feature>
<feature type="compositionally biased region" description="Low complexity" evidence="1">
    <location>
        <begin position="460"/>
        <end position="469"/>
    </location>
</feature>
<feature type="region of interest" description="Disordered" evidence="1">
    <location>
        <begin position="349"/>
        <end position="394"/>
    </location>
</feature>
<dbReference type="EMBL" id="CADCUH010000106">
    <property type="protein sequence ID" value="CAA9345726.1"/>
    <property type="molecule type" value="Genomic_DNA"/>
</dbReference>
<feature type="compositionally biased region" description="Gly residues" evidence="1">
    <location>
        <begin position="248"/>
        <end position="257"/>
    </location>
</feature>
<feature type="compositionally biased region" description="Basic residues" evidence="1">
    <location>
        <begin position="668"/>
        <end position="686"/>
    </location>
</feature>
<feature type="compositionally biased region" description="Low complexity" evidence="1">
    <location>
        <begin position="656"/>
        <end position="667"/>
    </location>
</feature>
<feature type="region of interest" description="Disordered" evidence="1">
    <location>
        <begin position="157"/>
        <end position="300"/>
    </location>
</feature>
<dbReference type="AlphaFoldDB" id="A0A6J4LZ62"/>
<feature type="compositionally biased region" description="Basic residues" evidence="1">
    <location>
        <begin position="38"/>
        <end position="50"/>
    </location>
</feature>
<sequence>ARLARSPLPPRCDVRRHRHELRAVQRGRRPRGALPVRRGGHRDPRRGHRGRRLRLALLPAAGAARAALRLPRPRAAQPLPRAALQPEQAAARPLRQGHCRRDRVGPVPVRLHLRRPGQPQRRGLRGIHDQGRGHQPVLRLGGRPAAVGPLQRVVHLRGARQGAHQAPPRPPRGAARDVRRPRSPRDHRPPHQARDHRDRADAGAPVRAGQHAARQGAAQLLGLQHPRLLRPPRRLRRQHPARRHRGPAGPGVQGHGQGHARGRHRGHPRRRLQPHRRGQPPRADAELQGHRQPGVLPPRRRPEAVLHGLHRHRELPQRPPPALAAAHHGLAALLGDRDARRRVPLRPRLGAGPRVLRRRPARDVLRARAAGPGRQPGQAHRRALGRRARRLPGRQLPAAVERVERQVPRHRARLLADGADARGVREPARGLRRPLRALRPPPVRQHQLHHRARRLHPARPRLLQRQAQRGQRRGQQRRREPQPVVEPRGGGADRRRDDPRAARPCPAQLHHHPAAEPGRPDAAARRRGRSHPARQQQHLRPGLRDRLDALGPARPAADRVHRGGLPAARRAPDLPAPAVLLRQHLPRRRRRPPQRHRLAGSGRRADGPAGLGDPGAEDRGDVPQRQRHPRPRRDRQPDHRRRLPALLPRRRRVRQAHAAAAGVLRRLVGAHRHRGGRDQHRPRRRRLQPEPRGPQRGGPAAVPRAGGRAGHVGRGVPRRVRRPAVSHHAARDPL</sequence>
<evidence type="ECO:0000313" key="2">
    <source>
        <dbReference type="EMBL" id="CAA9345726.1"/>
    </source>
</evidence>
<feature type="compositionally biased region" description="Basic residues" evidence="1">
    <location>
        <begin position="716"/>
        <end position="725"/>
    </location>
</feature>
<evidence type="ECO:0000256" key="1">
    <source>
        <dbReference type="SAM" id="MobiDB-lite"/>
    </source>
</evidence>
<name>A0A6J4LZ62_9ACTN</name>
<feature type="compositionally biased region" description="Basic and acidic residues" evidence="1">
    <location>
        <begin position="174"/>
        <end position="201"/>
    </location>
</feature>
<feature type="compositionally biased region" description="Basic and acidic residues" evidence="1">
    <location>
        <begin position="419"/>
        <end position="429"/>
    </location>
</feature>
<gene>
    <name evidence="2" type="ORF">AVDCRST_MAG36-1632</name>
</gene>
<feature type="compositionally biased region" description="Basic residues" evidence="1">
    <location>
        <begin position="446"/>
        <end position="459"/>
    </location>
</feature>
<feature type="compositionally biased region" description="Basic and acidic residues" evidence="1">
    <location>
        <begin position="491"/>
        <end position="501"/>
    </location>
</feature>
<feature type="compositionally biased region" description="Low complexity" evidence="1">
    <location>
        <begin position="697"/>
        <end position="706"/>
    </location>
</feature>
<dbReference type="GO" id="GO:0120549">
    <property type="term" value="F:limit dextrin alpha-1,6-maltotetraose-hydrolase activity"/>
    <property type="evidence" value="ECO:0007669"/>
    <property type="project" value="UniProtKB-EC"/>
</dbReference>
<feature type="non-terminal residue" evidence="2">
    <location>
        <position position="734"/>
    </location>
</feature>
<dbReference type="EC" id="3.2.1.196" evidence="2"/>
<feature type="compositionally biased region" description="Low complexity" evidence="1">
    <location>
        <begin position="207"/>
        <end position="226"/>
    </location>
</feature>
<feature type="region of interest" description="Disordered" evidence="1">
    <location>
        <begin position="113"/>
        <end position="145"/>
    </location>
</feature>
<feature type="non-terminal residue" evidence="2">
    <location>
        <position position="1"/>
    </location>
</feature>
<keyword evidence="2" id="KW-0326">Glycosidase</keyword>
<feature type="region of interest" description="Disordered" evidence="1">
    <location>
        <begin position="26"/>
        <end position="50"/>
    </location>
</feature>
<feature type="compositionally biased region" description="Basic residues" evidence="1">
    <location>
        <begin position="379"/>
        <end position="392"/>
    </location>
</feature>
<protein>
    <submittedName>
        <fullName evidence="2">GH13_11 / GH13 / GH13_13 / GH13_10 / CBM 48 / GH13_37</fullName>
        <ecNumber evidence="2">3.2.1.196</ecNumber>
    </submittedName>
</protein>